<evidence type="ECO:0000313" key="5">
    <source>
        <dbReference type="Proteomes" id="UP001501237"/>
    </source>
</evidence>
<protein>
    <recommendedName>
        <fullName evidence="3">ABC transporter domain-containing protein</fullName>
    </recommendedName>
</protein>
<dbReference type="Proteomes" id="UP001501237">
    <property type="component" value="Unassembled WGS sequence"/>
</dbReference>
<reference evidence="5" key="1">
    <citation type="journal article" date="2019" name="Int. J. Syst. Evol. Microbiol.">
        <title>The Global Catalogue of Microorganisms (GCM) 10K type strain sequencing project: providing services to taxonomists for standard genome sequencing and annotation.</title>
        <authorList>
            <consortium name="The Broad Institute Genomics Platform"/>
            <consortium name="The Broad Institute Genome Sequencing Center for Infectious Disease"/>
            <person name="Wu L."/>
            <person name="Ma J."/>
        </authorList>
    </citation>
    <scope>NUCLEOTIDE SEQUENCE [LARGE SCALE GENOMIC DNA]</scope>
    <source>
        <strain evidence="5">JCM 9377</strain>
    </source>
</reference>
<proteinExistence type="inferred from homology"/>
<evidence type="ECO:0000256" key="1">
    <source>
        <dbReference type="ARBA" id="ARBA00005417"/>
    </source>
</evidence>
<keyword evidence="5" id="KW-1185">Reference proteome</keyword>
<dbReference type="Gene3D" id="3.40.50.300">
    <property type="entry name" value="P-loop containing nucleotide triphosphate hydrolases"/>
    <property type="match status" value="1"/>
</dbReference>
<dbReference type="InterPro" id="IPR027417">
    <property type="entry name" value="P-loop_NTPase"/>
</dbReference>
<feature type="domain" description="ABC transporter" evidence="3">
    <location>
        <begin position="23"/>
        <end position="157"/>
    </location>
</feature>
<evidence type="ECO:0000259" key="3">
    <source>
        <dbReference type="Pfam" id="PF00005"/>
    </source>
</evidence>
<comment type="caution">
    <text evidence="4">The sequence shown here is derived from an EMBL/GenBank/DDBJ whole genome shotgun (WGS) entry which is preliminary data.</text>
</comment>
<dbReference type="InterPro" id="IPR003439">
    <property type="entry name" value="ABC_transporter-like_ATP-bd"/>
</dbReference>
<dbReference type="RefSeq" id="WP_344822027.1">
    <property type="nucleotide sequence ID" value="NZ_BAAAUV010000002.1"/>
</dbReference>
<sequence>MGRAVVVAEELGVRTRRGWIFSGIELEAGAGELVAVGGAGGTGRSSFLLTLGGRMRPSMGDLWVCEQKSPPRIRGLVAVGRIGGAAEPEDELTVRDHVNERSIIAGKGREPFGTACERLGTRFEAGERVGGMATERRTLLALALALMERTPVVLLDDLDDGAPPAGQRRLWQAARRAADGGTVVIAATTDPDPAEGVADTVVRL</sequence>
<evidence type="ECO:0000313" key="4">
    <source>
        <dbReference type="EMBL" id="GAA3196421.1"/>
    </source>
</evidence>
<organism evidence="4 5">
    <name type="scientific">Actinocorallia longicatena</name>
    <dbReference type="NCBI Taxonomy" id="111803"/>
    <lineage>
        <taxon>Bacteria</taxon>
        <taxon>Bacillati</taxon>
        <taxon>Actinomycetota</taxon>
        <taxon>Actinomycetes</taxon>
        <taxon>Streptosporangiales</taxon>
        <taxon>Thermomonosporaceae</taxon>
        <taxon>Actinocorallia</taxon>
    </lineage>
</organism>
<keyword evidence="2" id="KW-0813">Transport</keyword>
<dbReference type="EMBL" id="BAAAUV010000002">
    <property type="protein sequence ID" value="GAA3196421.1"/>
    <property type="molecule type" value="Genomic_DNA"/>
</dbReference>
<dbReference type="SUPFAM" id="SSF52540">
    <property type="entry name" value="P-loop containing nucleoside triphosphate hydrolases"/>
    <property type="match status" value="1"/>
</dbReference>
<dbReference type="PANTHER" id="PTHR43335">
    <property type="entry name" value="ABC TRANSPORTER, ATP-BINDING PROTEIN"/>
    <property type="match status" value="1"/>
</dbReference>
<accession>A0ABP6PYF2</accession>
<dbReference type="Pfam" id="PF00005">
    <property type="entry name" value="ABC_tran"/>
    <property type="match status" value="1"/>
</dbReference>
<name>A0ABP6PYF2_9ACTN</name>
<evidence type="ECO:0000256" key="2">
    <source>
        <dbReference type="ARBA" id="ARBA00022448"/>
    </source>
</evidence>
<gene>
    <name evidence="4" type="ORF">GCM10010468_07040</name>
</gene>
<comment type="similarity">
    <text evidence="1">Belongs to the ABC transporter superfamily.</text>
</comment>